<dbReference type="AlphaFoldDB" id="A0A7J6PCS2"/>
<comment type="function">
    <text evidence="7">Catalyzes the GTP-dependent phosphorylation of 5-hydroxy-L-lysine.</text>
</comment>
<evidence type="ECO:0000313" key="12">
    <source>
        <dbReference type="Proteomes" id="UP000541610"/>
    </source>
</evidence>
<feature type="domain" description="Aminoglycoside phosphotransferase" evidence="10">
    <location>
        <begin position="161"/>
        <end position="249"/>
    </location>
</feature>
<evidence type="ECO:0000256" key="6">
    <source>
        <dbReference type="ARBA" id="ARBA00036820"/>
    </source>
</evidence>
<reference evidence="11 12" key="1">
    <citation type="submission" date="2020-04" db="EMBL/GenBank/DDBJ databases">
        <title>Perkinsus olseni comparative genomics.</title>
        <authorList>
            <person name="Bogema D.R."/>
        </authorList>
    </citation>
    <scope>NUCLEOTIDE SEQUENCE [LARGE SCALE GENOMIC DNA]</scope>
    <source>
        <strain evidence="11">00978-12</strain>
    </source>
</reference>
<comment type="caution">
    <text evidence="11">The sequence shown here is derived from an EMBL/GenBank/DDBJ whole genome shotgun (WGS) entry which is preliminary data.</text>
</comment>
<evidence type="ECO:0000313" key="11">
    <source>
        <dbReference type="EMBL" id="KAF4693280.1"/>
    </source>
</evidence>
<evidence type="ECO:0000256" key="7">
    <source>
        <dbReference type="ARBA" id="ARBA00037368"/>
    </source>
</evidence>
<organism evidence="11 12">
    <name type="scientific">Perkinsus olseni</name>
    <name type="common">Perkinsus atlanticus</name>
    <dbReference type="NCBI Taxonomy" id="32597"/>
    <lineage>
        <taxon>Eukaryota</taxon>
        <taxon>Sar</taxon>
        <taxon>Alveolata</taxon>
        <taxon>Perkinsozoa</taxon>
        <taxon>Perkinsea</taxon>
        <taxon>Perkinsida</taxon>
        <taxon>Perkinsidae</taxon>
        <taxon>Perkinsus</taxon>
    </lineage>
</organism>
<comment type="subcellular location">
    <subcellularLocation>
        <location evidence="1">Cytoplasm</location>
    </subcellularLocation>
</comment>
<dbReference type="PANTHER" id="PTHR21064">
    <property type="entry name" value="AMINOGLYCOSIDE PHOSPHOTRANSFERASE DOMAIN-CONTAINING PROTEIN-RELATED"/>
    <property type="match status" value="1"/>
</dbReference>
<dbReference type="SUPFAM" id="SSF56112">
    <property type="entry name" value="Protein kinase-like (PK-like)"/>
    <property type="match status" value="1"/>
</dbReference>
<dbReference type="Proteomes" id="UP000541610">
    <property type="component" value="Unassembled WGS sequence"/>
</dbReference>
<dbReference type="GO" id="GO:0005737">
    <property type="term" value="C:cytoplasm"/>
    <property type="evidence" value="ECO:0007669"/>
    <property type="project" value="UniProtKB-SubCell"/>
</dbReference>
<evidence type="ECO:0000259" key="10">
    <source>
        <dbReference type="Pfam" id="PF01636"/>
    </source>
</evidence>
<keyword evidence="3" id="KW-0963">Cytoplasm</keyword>
<dbReference type="EC" id="2.7.1.81" evidence="8"/>
<dbReference type="Pfam" id="PF01636">
    <property type="entry name" value="APH"/>
    <property type="match status" value="1"/>
</dbReference>
<comment type="similarity">
    <text evidence="2">Belongs to the aminoglycoside phosphotransferase family.</text>
</comment>
<dbReference type="EMBL" id="JABANP010000048">
    <property type="protein sequence ID" value="KAF4693280.1"/>
    <property type="molecule type" value="Genomic_DNA"/>
</dbReference>
<evidence type="ECO:0000256" key="9">
    <source>
        <dbReference type="ARBA" id="ARBA00040505"/>
    </source>
</evidence>
<evidence type="ECO:0000256" key="2">
    <source>
        <dbReference type="ARBA" id="ARBA00006219"/>
    </source>
</evidence>
<dbReference type="OrthoDB" id="9973935at2759"/>
<gene>
    <name evidence="11" type="primary">AGPHD1</name>
    <name evidence="11" type="ORF">FOZ60_011504</name>
</gene>
<name>A0A7J6PCS2_PEROL</name>
<evidence type="ECO:0000256" key="5">
    <source>
        <dbReference type="ARBA" id="ARBA00022777"/>
    </source>
</evidence>
<dbReference type="Gene3D" id="3.90.1200.10">
    <property type="match status" value="1"/>
</dbReference>
<keyword evidence="5 11" id="KW-0418">Kinase</keyword>
<keyword evidence="4" id="KW-0808">Transferase</keyword>
<evidence type="ECO:0000256" key="8">
    <source>
        <dbReference type="ARBA" id="ARBA00038873"/>
    </source>
</evidence>
<evidence type="ECO:0000256" key="3">
    <source>
        <dbReference type="ARBA" id="ARBA00022490"/>
    </source>
</evidence>
<dbReference type="GO" id="GO:0047992">
    <property type="term" value="F:hydroxylysine kinase activity"/>
    <property type="evidence" value="ECO:0007669"/>
    <property type="project" value="UniProtKB-EC"/>
</dbReference>
<evidence type="ECO:0000256" key="1">
    <source>
        <dbReference type="ARBA" id="ARBA00004496"/>
    </source>
</evidence>
<comment type="catalytic activity">
    <reaction evidence="6">
        <text>(5R)-5-hydroxy-L-lysine + GTP = (5R)-5-phosphooxy-L-lysine + GDP + H(+)</text>
        <dbReference type="Rhea" id="RHEA:19049"/>
        <dbReference type="ChEBI" id="CHEBI:15378"/>
        <dbReference type="ChEBI" id="CHEBI:37565"/>
        <dbReference type="ChEBI" id="CHEBI:57882"/>
        <dbReference type="ChEBI" id="CHEBI:58189"/>
        <dbReference type="ChEBI" id="CHEBI:58357"/>
        <dbReference type="EC" id="2.7.1.81"/>
    </reaction>
</comment>
<dbReference type="InterPro" id="IPR011009">
    <property type="entry name" value="Kinase-like_dom_sf"/>
</dbReference>
<evidence type="ECO:0000256" key="4">
    <source>
        <dbReference type="ARBA" id="ARBA00022679"/>
    </source>
</evidence>
<proteinExistence type="inferred from homology"/>
<sequence length="314" mass="34743">MVGQPPKQKDHQRFDLITKDFDTFFGLQRVQLLSVLPSERDENFLATAETPSSGDRRQFVVKVFEAAVDPVTLRLRLRGLSAVSKDHAGLVQTIVAPLPGKGDYFVEVSGRFVAVVEFLPGQPLADYCLSHKVSEDLLRSIGRAVIAANVHLIADEELREIVKSQAQAATEAVRGLTLPCQVCQNDANEYNIIIGQLKDETRGVGILDFGDLCLTYRVADIAICLAYLWLVLVDQWQPVELAEAVLAGFKSEVSLTADEERALVPLAIGRICVSISVAARNIANEPDNHYHRISQANAVKLMKSSWVDVIWRMH</sequence>
<dbReference type="InterPro" id="IPR050249">
    <property type="entry name" value="Pseudomonas-type_ThrB"/>
</dbReference>
<dbReference type="PANTHER" id="PTHR21064:SF1">
    <property type="entry name" value="HYDROXYLYSINE KINASE"/>
    <property type="match status" value="1"/>
</dbReference>
<accession>A0A7J6PCS2</accession>
<protein>
    <recommendedName>
        <fullName evidence="9">Hydroxylysine kinase</fullName>
        <ecNumber evidence="8">2.7.1.81</ecNumber>
    </recommendedName>
</protein>
<dbReference type="InterPro" id="IPR002575">
    <property type="entry name" value="Aminoglycoside_PTrfase"/>
</dbReference>